<name>A0A2H0BSA0_9BACT</name>
<protein>
    <submittedName>
        <fullName evidence="2">Uncharacterized protein</fullName>
    </submittedName>
</protein>
<dbReference type="EMBL" id="PCSZ01000060">
    <property type="protein sequence ID" value="PIP60494.1"/>
    <property type="molecule type" value="Genomic_DNA"/>
</dbReference>
<sequence length="72" mass="7614">MQSSKLSGILMISTAIILTVFVIGYAVLFSFFGISSGGSLLMITPLLLIAIALAIALSFLLRAGIKKINNKK</sequence>
<feature type="transmembrane region" description="Helical" evidence="1">
    <location>
        <begin position="12"/>
        <end position="34"/>
    </location>
</feature>
<organism evidence="2 3">
    <name type="scientific">Candidatus Uhrbacteria bacterium CG22_combo_CG10-13_8_21_14_all_47_17</name>
    <dbReference type="NCBI Taxonomy" id="1975041"/>
    <lineage>
        <taxon>Bacteria</taxon>
        <taxon>Candidatus Uhriibacteriota</taxon>
    </lineage>
</organism>
<accession>A0A2H0BSA0</accession>
<proteinExistence type="predicted"/>
<comment type="caution">
    <text evidence="2">The sequence shown here is derived from an EMBL/GenBank/DDBJ whole genome shotgun (WGS) entry which is preliminary data.</text>
</comment>
<evidence type="ECO:0000313" key="2">
    <source>
        <dbReference type="EMBL" id="PIP60494.1"/>
    </source>
</evidence>
<reference evidence="2 3" key="1">
    <citation type="submission" date="2017-09" db="EMBL/GenBank/DDBJ databases">
        <title>Depth-based differentiation of microbial function through sediment-hosted aquifers and enrichment of novel symbionts in the deep terrestrial subsurface.</title>
        <authorList>
            <person name="Probst A.J."/>
            <person name="Ladd B."/>
            <person name="Jarett J.K."/>
            <person name="Geller-Mcgrath D.E."/>
            <person name="Sieber C.M."/>
            <person name="Emerson J.B."/>
            <person name="Anantharaman K."/>
            <person name="Thomas B.C."/>
            <person name="Malmstrom R."/>
            <person name="Stieglmeier M."/>
            <person name="Klingl A."/>
            <person name="Woyke T."/>
            <person name="Ryan C.M."/>
            <person name="Banfield J.F."/>
        </authorList>
    </citation>
    <scope>NUCLEOTIDE SEQUENCE [LARGE SCALE GENOMIC DNA]</scope>
    <source>
        <strain evidence="2">CG22_combo_CG10-13_8_21_14_all_47_17</strain>
    </source>
</reference>
<gene>
    <name evidence="2" type="ORF">COX00_02930</name>
</gene>
<dbReference type="AlphaFoldDB" id="A0A2H0BSA0"/>
<keyword evidence="1" id="KW-0472">Membrane</keyword>
<feature type="transmembrane region" description="Helical" evidence="1">
    <location>
        <begin position="40"/>
        <end position="61"/>
    </location>
</feature>
<evidence type="ECO:0000256" key="1">
    <source>
        <dbReference type="SAM" id="Phobius"/>
    </source>
</evidence>
<evidence type="ECO:0000313" key="3">
    <source>
        <dbReference type="Proteomes" id="UP000231581"/>
    </source>
</evidence>
<keyword evidence="1" id="KW-1133">Transmembrane helix</keyword>
<dbReference type="Proteomes" id="UP000231581">
    <property type="component" value="Unassembled WGS sequence"/>
</dbReference>
<keyword evidence="1" id="KW-0812">Transmembrane</keyword>